<dbReference type="EMBL" id="CAJNIZ010039646">
    <property type="protein sequence ID" value="CAE7592724.1"/>
    <property type="molecule type" value="Genomic_DNA"/>
</dbReference>
<comment type="caution">
    <text evidence="2">The sequence shown here is derived from an EMBL/GenBank/DDBJ whole genome shotgun (WGS) entry which is preliminary data.</text>
</comment>
<accession>A0A812US50</accession>
<gene>
    <name evidence="2" type="primary">aspA</name>
    <name evidence="2" type="ORF">SPIL2461_LOCUS15783</name>
</gene>
<protein>
    <submittedName>
        <fullName evidence="2">AspA protein</fullName>
    </submittedName>
</protein>
<name>A0A812US50_SYMPI</name>
<keyword evidence="1" id="KW-0472">Membrane</keyword>
<feature type="transmembrane region" description="Helical" evidence="1">
    <location>
        <begin position="236"/>
        <end position="258"/>
    </location>
</feature>
<dbReference type="Proteomes" id="UP000649617">
    <property type="component" value="Unassembled WGS sequence"/>
</dbReference>
<feature type="transmembrane region" description="Helical" evidence="1">
    <location>
        <begin position="211"/>
        <end position="230"/>
    </location>
</feature>
<evidence type="ECO:0000313" key="3">
    <source>
        <dbReference type="Proteomes" id="UP000649617"/>
    </source>
</evidence>
<evidence type="ECO:0000313" key="2">
    <source>
        <dbReference type="EMBL" id="CAE7592724.1"/>
    </source>
</evidence>
<proteinExistence type="predicted"/>
<organism evidence="2 3">
    <name type="scientific">Symbiodinium pilosum</name>
    <name type="common">Dinoflagellate</name>
    <dbReference type="NCBI Taxonomy" id="2952"/>
    <lineage>
        <taxon>Eukaryota</taxon>
        <taxon>Sar</taxon>
        <taxon>Alveolata</taxon>
        <taxon>Dinophyceae</taxon>
        <taxon>Suessiales</taxon>
        <taxon>Symbiodiniaceae</taxon>
        <taxon>Symbiodinium</taxon>
    </lineage>
</organism>
<feature type="non-terminal residue" evidence="2">
    <location>
        <position position="265"/>
    </location>
</feature>
<evidence type="ECO:0000256" key="1">
    <source>
        <dbReference type="SAM" id="Phobius"/>
    </source>
</evidence>
<keyword evidence="1" id="KW-0812">Transmembrane</keyword>
<feature type="transmembrane region" description="Helical" evidence="1">
    <location>
        <begin position="176"/>
        <end position="199"/>
    </location>
</feature>
<keyword evidence="1" id="KW-1133">Transmembrane helix</keyword>
<sequence>EAWVVADSLRADHGDEVEEKKVRTKTGMRSVAWIEGVEVFVEKRRLNYERNLMNVKAWAQLLAHLSGFAALEAGGALQHTEWFRETPFRAFLAVVINQVSIGALFRGMDMFRLATIYEPEDERVVMLNESIEEAENDIIGLSSSFLTVQVLRFALSGKLPDVAGQIKPYHSSGMLAIGWLLVCGVVALIVSLSLTCFPCSNRIVNWLTQKLQNILGMIFAWCTLWGLHMFVRETDFFHSVLGLGGWGSFTLPLGYWLASPYPRGT</sequence>
<dbReference type="AlphaFoldDB" id="A0A812US50"/>
<dbReference type="OrthoDB" id="427807at2759"/>
<keyword evidence="3" id="KW-1185">Reference proteome</keyword>
<reference evidence="2" key="1">
    <citation type="submission" date="2021-02" db="EMBL/GenBank/DDBJ databases">
        <authorList>
            <person name="Dougan E. K."/>
            <person name="Rhodes N."/>
            <person name="Thang M."/>
            <person name="Chan C."/>
        </authorList>
    </citation>
    <scope>NUCLEOTIDE SEQUENCE</scope>
</reference>